<protein>
    <submittedName>
        <fullName evidence="1">Uncharacterized protein</fullName>
    </submittedName>
</protein>
<organism evidence="1 2">
    <name type="scientific">Providencia alcalifaciens 205/92</name>
    <dbReference type="NCBI Taxonomy" id="1256988"/>
    <lineage>
        <taxon>Bacteria</taxon>
        <taxon>Pseudomonadati</taxon>
        <taxon>Pseudomonadota</taxon>
        <taxon>Gammaproteobacteria</taxon>
        <taxon>Enterobacterales</taxon>
        <taxon>Morganellaceae</taxon>
        <taxon>Providencia</taxon>
    </lineage>
</organism>
<proteinExistence type="predicted"/>
<evidence type="ECO:0000313" key="1">
    <source>
        <dbReference type="EMBL" id="EUD10373.1"/>
    </source>
</evidence>
<evidence type="ECO:0000313" key="2">
    <source>
        <dbReference type="Proteomes" id="UP000022311"/>
    </source>
</evidence>
<dbReference type="Proteomes" id="UP000022311">
    <property type="component" value="Unassembled WGS sequence"/>
</dbReference>
<name>A0AAV3M3M3_9GAMM</name>
<sequence>MTPQEMENGRRKIAKDCLKELHDLSEKTDSNITTVLDKYTPQFSPLNDKKTSRPRWY</sequence>
<dbReference type="AlphaFoldDB" id="A0AAV3M3M3"/>
<accession>A0AAV3M3M3</accession>
<comment type="caution">
    <text evidence="1">The sequence shown here is derived from an EMBL/GenBank/DDBJ whole genome shotgun (WGS) entry which is preliminary data.</text>
</comment>
<reference evidence="1 2" key="1">
    <citation type="submission" date="2014-01" db="EMBL/GenBank/DDBJ databases">
        <authorList>
            <person name="Durkin A.S."/>
            <person name="McCorrison J."/>
            <person name="Torralba M."/>
            <person name="Gillis M."/>
            <person name="Haft D.H."/>
            <person name="Methe B."/>
            <person name="Sutton G."/>
            <person name="Nelson K.E."/>
        </authorList>
    </citation>
    <scope>NUCLEOTIDE SEQUENCE [LARGE SCALE GENOMIC DNA]</scope>
    <source>
        <strain evidence="1 2">205/92</strain>
    </source>
</reference>
<gene>
    <name evidence="1" type="ORF">HMPREF1563_3279</name>
</gene>
<dbReference type="EMBL" id="JALD01000052">
    <property type="protein sequence ID" value="EUD10373.1"/>
    <property type="molecule type" value="Genomic_DNA"/>
</dbReference>